<dbReference type="PANTHER" id="PTHR15427">
    <property type="entry name" value="EMILIN ELASTIN MICROFIBRIL INTERFACE-LOCATED PROTEIN ELASTIN MICROFIBRIL INTERFACER"/>
    <property type="match status" value="1"/>
</dbReference>
<dbReference type="InterPro" id="IPR008160">
    <property type="entry name" value="Collagen"/>
</dbReference>
<dbReference type="FunFam" id="2.60.120.40:FF:000001">
    <property type="entry name" value="Complement C1q B chain"/>
    <property type="match status" value="1"/>
</dbReference>
<evidence type="ECO:0000259" key="7">
    <source>
        <dbReference type="PROSITE" id="PS50871"/>
    </source>
</evidence>
<organism evidence="8 9">
    <name type="scientific">Hymenochirus boettgeri</name>
    <name type="common">Congo dwarf clawed frog</name>
    <dbReference type="NCBI Taxonomy" id="247094"/>
    <lineage>
        <taxon>Eukaryota</taxon>
        <taxon>Metazoa</taxon>
        <taxon>Chordata</taxon>
        <taxon>Craniata</taxon>
        <taxon>Vertebrata</taxon>
        <taxon>Euteleostomi</taxon>
        <taxon>Amphibia</taxon>
        <taxon>Batrachia</taxon>
        <taxon>Anura</taxon>
        <taxon>Pipoidea</taxon>
        <taxon>Pipidae</taxon>
        <taxon>Pipinae</taxon>
        <taxon>Hymenochirus</taxon>
    </lineage>
</organism>
<evidence type="ECO:0000256" key="4">
    <source>
        <dbReference type="ARBA" id="ARBA00023119"/>
    </source>
</evidence>
<feature type="signal peptide" evidence="6">
    <location>
        <begin position="1"/>
        <end position="17"/>
    </location>
</feature>
<dbReference type="SMART" id="SM00110">
    <property type="entry name" value="C1Q"/>
    <property type="match status" value="1"/>
</dbReference>
<proteinExistence type="predicted"/>
<evidence type="ECO:0000256" key="5">
    <source>
        <dbReference type="SAM" id="MobiDB-lite"/>
    </source>
</evidence>
<dbReference type="GO" id="GO:0005576">
    <property type="term" value="C:extracellular region"/>
    <property type="evidence" value="ECO:0007669"/>
    <property type="project" value="UniProtKB-SubCell"/>
</dbReference>
<dbReference type="PANTHER" id="PTHR15427:SF28">
    <property type="entry name" value="COMPLEMENT C1Q TUMOR NECROSIS FACTOR-RELATED PROTEIN 2"/>
    <property type="match status" value="1"/>
</dbReference>
<evidence type="ECO:0000256" key="3">
    <source>
        <dbReference type="ARBA" id="ARBA00022729"/>
    </source>
</evidence>
<dbReference type="PROSITE" id="PS50871">
    <property type="entry name" value="C1Q"/>
    <property type="match status" value="1"/>
</dbReference>
<evidence type="ECO:0000256" key="6">
    <source>
        <dbReference type="SAM" id="SignalP"/>
    </source>
</evidence>
<feature type="chain" id="PRO_5035725741" description="C1q domain-containing protein" evidence="6">
    <location>
        <begin position="18"/>
        <end position="305"/>
    </location>
</feature>
<feature type="region of interest" description="Disordered" evidence="5">
    <location>
        <begin position="286"/>
        <end position="305"/>
    </location>
</feature>
<evidence type="ECO:0000313" key="8">
    <source>
        <dbReference type="EMBL" id="KAG8439097.1"/>
    </source>
</evidence>
<sequence>STMISLAMFALVVHCTADNLLNSPAKGDSYFVTDTSQLFCSLPGPPGPPGVPGHPGSPGTIGRMGFPGKDGKDGKDGDKGVKGDEGTAGRTGNLGKPGTKGKHGSFGKAGLRGLKGIRGDQGKAGEQGNQGFKGKKGDIGMAGPCRCGSKKSKSAFSVAVTKSYPKERLPIKFDKILMNEGGHYNTSSGKYVCKIPGIYFFTYDITLANKHLAIGLVHNGQYKIKTFDANTGNHDIASGSTILSLKRGDEVWLQIFYSEQNGLFYDPYWTDSLFTGFLIYPEQEYADHPGGEGDSRLKETSDLSL</sequence>
<dbReference type="InterPro" id="IPR001073">
    <property type="entry name" value="C1q_dom"/>
</dbReference>
<protein>
    <recommendedName>
        <fullName evidence="7">C1q domain-containing protein</fullName>
    </recommendedName>
</protein>
<dbReference type="GO" id="GO:0005581">
    <property type="term" value="C:collagen trimer"/>
    <property type="evidence" value="ECO:0007669"/>
    <property type="project" value="UniProtKB-KW"/>
</dbReference>
<feature type="domain" description="C1q" evidence="7">
    <location>
        <begin position="149"/>
        <end position="285"/>
    </location>
</feature>
<dbReference type="SUPFAM" id="SSF49842">
    <property type="entry name" value="TNF-like"/>
    <property type="match status" value="1"/>
</dbReference>
<dbReference type="Gene3D" id="2.60.120.40">
    <property type="match status" value="1"/>
</dbReference>
<name>A0A8T2J605_9PIPI</name>
<dbReference type="AlphaFoldDB" id="A0A8T2J605"/>
<dbReference type="OrthoDB" id="9889709at2759"/>
<evidence type="ECO:0000256" key="2">
    <source>
        <dbReference type="ARBA" id="ARBA00022525"/>
    </source>
</evidence>
<evidence type="ECO:0000256" key="1">
    <source>
        <dbReference type="ARBA" id="ARBA00004613"/>
    </source>
</evidence>
<keyword evidence="3 6" id="KW-0732">Signal</keyword>
<dbReference type="InterPro" id="IPR050392">
    <property type="entry name" value="Collagen/C1q_domain"/>
</dbReference>
<keyword evidence="2" id="KW-0964">Secreted</keyword>
<dbReference type="Proteomes" id="UP000812440">
    <property type="component" value="Chromosome 3"/>
</dbReference>
<accession>A0A8T2J605</accession>
<dbReference type="PRINTS" id="PR00007">
    <property type="entry name" value="COMPLEMNTC1Q"/>
</dbReference>
<comment type="caution">
    <text evidence="8">The sequence shown here is derived from an EMBL/GenBank/DDBJ whole genome shotgun (WGS) entry which is preliminary data.</text>
</comment>
<dbReference type="Pfam" id="PF00386">
    <property type="entry name" value="C1q"/>
    <property type="match status" value="1"/>
</dbReference>
<keyword evidence="4" id="KW-0176">Collagen</keyword>
<feature type="compositionally biased region" description="Basic and acidic residues" evidence="5">
    <location>
        <begin position="69"/>
        <end position="87"/>
    </location>
</feature>
<dbReference type="EMBL" id="JAACNH010000006">
    <property type="protein sequence ID" value="KAG8439097.1"/>
    <property type="molecule type" value="Genomic_DNA"/>
</dbReference>
<comment type="subcellular location">
    <subcellularLocation>
        <location evidence="1">Secreted</location>
    </subcellularLocation>
</comment>
<reference evidence="8" key="1">
    <citation type="thesis" date="2020" institute="ProQuest LLC" country="789 East Eisenhower Parkway, Ann Arbor, MI, USA">
        <title>Comparative Genomics and Chromosome Evolution.</title>
        <authorList>
            <person name="Mudd A.B."/>
        </authorList>
    </citation>
    <scope>NUCLEOTIDE SEQUENCE</scope>
    <source>
        <strain evidence="8">Female2</strain>
        <tissue evidence="8">Blood</tissue>
    </source>
</reference>
<keyword evidence="9" id="KW-1185">Reference proteome</keyword>
<gene>
    <name evidence="8" type="ORF">GDO86_005345</name>
</gene>
<feature type="region of interest" description="Disordered" evidence="5">
    <location>
        <begin position="65"/>
        <end position="109"/>
    </location>
</feature>
<feature type="non-terminal residue" evidence="8">
    <location>
        <position position="305"/>
    </location>
</feature>
<evidence type="ECO:0000313" key="9">
    <source>
        <dbReference type="Proteomes" id="UP000812440"/>
    </source>
</evidence>
<dbReference type="InterPro" id="IPR008983">
    <property type="entry name" value="Tumour_necrosis_fac-like_dom"/>
</dbReference>
<dbReference type="Pfam" id="PF01391">
    <property type="entry name" value="Collagen"/>
    <property type="match status" value="1"/>
</dbReference>